<accession>A0AAV5KCR9</accession>
<sequence length="147" mass="16803">MKIGFKPKTNPIAMQRPKHQAHLDMKRNPNPMQSASKPGHVRLRSKAVKYKRRRSEQKRKKRKKGIPSVGPLRRKEFLDSAAATAASIPPTEPTTGELDSAATDSFSSLRLALVSRRGLQEKLREEDDPERIMKLRNGSQYDRCSRW</sequence>
<feature type="region of interest" description="Disordered" evidence="1">
    <location>
        <begin position="1"/>
        <end position="102"/>
    </location>
</feature>
<protein>
    <submittedName>
        <fullName evidence="2">Uncharacterized protein</fullName>
    </submittedName>
</protein>
<gene>
    <name evidence="2" type="ORF">SLEP1_g32275</name>
</gene>
<evidence type="ECO:0000256" key="1">
    <source>
        <dbReference type="SAM" id="MobiDB-lite"/>
    </source>
</evidence>
<feature type="compositionally biased region" description="Low complexity" evidence="1">
    <location>
        <begin position="81"/>
        <end position="95"/>
    </location>
</feature>
<evidence type="ECO:0000313" key="3">
    <source>
        <dbReference type="Proteomes" id="UP001054252"/>
    </source>
</evidence>
<comment type="caution">
    <text evidence="2">The sequence shown here is derived from an EMBL/GenBank/DDBJ whole genome shotgun (WGS) entry which is preliminary data.</text>
</comment>
<name>A0AAV5KCR9_9ROSI</name>
<organism evidence="2 3">
    <name type="scientific">Rubroshorea leprosula</name>
    <dbReference type="NCBI Taxonomy" id="152421"/>
    <lineage>
        <taxon>Eukaryota</taxon>
        <taxon>Viridiplantae</taxon>
        <taxon>Streptophyta</taxon>
        <taxon>Embryophyta</taxon>
        <taxon>Tracheophyta</taxon>
        <taxon>Spermatophyta</taxon>
        <taxon>Magnoliopsida</taxon>
        <taxon>eudicotyledons</taxon>
        <taxon>Gunneridae</taxon>
        <taxon>Pentapetalae</taxon>
        <taxon>rosids</taxon>
        <taxon>malvids</taxon>
        <taxon>Malvales</taxon>
        <taxon>Dipterocarpaceae</taxon>
        <taxon>Rubroshorea</taxon>
    </lineage>
</organism>
<dbReference type="EMBL" id="BPVZ01000060">
    <property type="protein sequence ID" value="GKV22397.1"/>
    <property type="molecule type" value="Genomic_DNA"/>
</dbReference>
<reference evidence="2 3" key="1">
    <citation type="journal article" date="2021" name="Commun. Biol.">
        <title>The genome of Shorea leprosula (Dipterocarpaceae) highlights the ecological relevance of drought in aseasonal tropical rainforests.</title>
        <authorList>
            <person name="Ng K.K.S."/>
            <person name="Kobayashi M.J."/>
            <person name="Fawcett J.A."/>
            <person name="Hatakeyama M."/>
            <person name="Paape T."/>
            <person name="Ng C.H."/>
            <person name="Ang C.C."/>
            <person name="Tnah L.H."/>
            <person name="Lee C.T."/>
            <person name="Nishiyama T."/>
            <person name="Sese J."/>
            <person name="O'Brien M.J."/>
            <person name="Copetti D."/>
            <person name="Mohd Noor M.I."/>
            <person name="Ong R.C."/>
            <person name="Putra M."/>
            <person name="Sireger I.Z."/>
            <person name="Indrioko S."/>
            <person name="Kosugi Y."/>
            <person name="Izuno A."/>
            <person name="Isagi Y."/>
            <person name="Lee S.L."/>
            <person name="Shimizu K.K."/>
        </authorList>
    </citation>
    <scope>NUCLEOTIDE SEQUENCE [LARGE SCALE GENOMIC DNA]</scope>
    <source>
        <strain evidence="2">214</strain>
    </source>
</reference>
<proteinExistence type="predicted"/>
<keyword evidence="3" id="KW-1185">Reference proteome</keyword>
<dbReference type="Proteomes" id="UP001054252">
    <property type="component" value="Unassembled WGS sequence"/>
</dbReference>
<evidence type="ECO:0000313" key="2">
    <source>
        <dbReference type="EMBL" id="GKV22397.1"/>
    </source>
</evidence>
<feature type="compositionally biased region" description="Basic residues" evidence="1">
    <location>
        <begin position="39"/>
        <end position="65"/>
    </location>
</feature>
<dbReference type="AlphaFoldDB" id="A0AAV5KCR9"/>